<evidence type="ECO:0000256" key="4">
    <source>
        <dbReference type="ARBA" id="ARBA00022989"/>
    </source>
</evidence>
<dbReference type="Pfam" id="PF04515">
    <property type="entry name" value="Choline_transpo"/>
    <property type="match status" value="1"/>
</dbReference>
<comment type="function">
    <text evidence="6">Choline transporter.</text>
</comment>
<feature type="transmembrane region" description="Helical" evidence="6">
    <location>
        <begin position="302"/>
        <end position="325"/>
    </location>
</feature>
<dbReference type="GO" id="GO:0022857">
    <property type="term" value="F:transmembrane transporter activity"/>
    <property type="evidence" value="ECO:0007669"/>
    <property type="project" value="UniProtKB-UniRule"/>
</dbReference>
<evidence type="ECO:0000313" key="7">
    <source>
        <dbReference type="EMBL" id="MBA0861732.1"/>
    </source>
</evidence>
<keyword evidence="3 6" id="KW-0812">Transmembrane</keyword>
<evidence type="ECO:0000313" key="8">
    <source>
        <dbReference type="Proteomes" id="UP000593576"/>
    </source>
</evidence>
<accession>A0A7J9LSC1</accession>
<evidence type="ECO:0000256" key="5">
    <source>
        <dbReference type="ARBA" id="ARBA00023136"/>
    </source>
</evidence>
<evidence type="ECO:0000256" key="2">
    <source>
        <dbReference type="ARBA" id="ARBA00007168"/>
    </source>
</evidence>
<dbReference type="AlphaFoldDB" id="A0A7J9LSC1"/>
<keyword evidence="4 6" id="KW-1133">Transmembrane helix</keyword>
<comment type="subcellular location">
    <subcellularLocation>
        <location evidence="6">Cell membrane</location>
        <topology evidence="6">Multi-pass membrane protein</topology>
    </subcellularLocation>
    <subcellularLocation>
        <location evidence="1">Membrane</location>
        <topology evidence="1">Multi-pass membrane protein</topology>
    </subcellularLocation>
</comment>
<feature type="transmembrane region" description="Helical" evidence="6">
    <location>
        <begin position="112"/>
        <end position="134"/>
    </location>
</feature>
<feature type="transmembrane region" description="Helical" evidence="6">
    <location>
        <begin position="179"/>
        <end position="202"/>
    </location>
</feature>
<dbReference type="GO" id="GO:0005886">
    <property type="term" value="C:plasma membrane"/>
    <property type="evidence" value="ECO:0007669"/>
    <property type="project" value="UniProtKB-SubCell"/>
</dbReference>
<dbReference type="EMBL" id="JABFAF010000008">
    <property type="protein sequence ID" value="MBA0861732.1"/>
    <property type="molecule type" value="Genomic_DNA"/>
</dbReference>
<keyword evidence="5 6" id="KW-0472">Membrane</keyword>
<keyword evidence="8" id="KW-1185">Reference proteome</keyword>
<dbReference type="OrthoDB" id="44736at2759"/>
<sequence>FQNVGRNERIIDADQTFSPELRHWRDVFWLAIFIIHLIVLGVLLAIFGLNRFKTADRLNIDRYTEGFWENNNGLTETYWPKYAVAGGVGTGLGCIWLLLLGSRANQMMKVSVHILTTYLAVISVLCFWCEQFFWGVAFATGAALQFLYVIAVIDRLPFTMLVLQKAVKLVWSLPEVTRVAYAFMAVMLLWMGIWSFGAAGVVASSRGDLGRWWLLVVLSVSLFWTGAVLCNTVHVIVSGLVFLVLLHGGRNASSMPPNSLMKSLRYAIAVYGKGFNRSARDAWELFQSTGVEALVAYDCSGAVLLMGTILGGLITGTCAGVWTWITWRDRVGLAMVVVESAVTSIYICYAEDPSLIRRWDPQFFNQMSETLHQRLQHRSALAREVLTQNQLDSHMQDTFHL</sequence>
<feature type="non-terminal residue" evidence="7">
    <location>
        <position position="401"/>
    </location>
</feature>
<comment type="similarity">
    <text evidence="2 6">Belongs to the CTL (choline transporter-like) family.</text>
</comment>
<reference evidence="7 8" key="1">
    <citation type="journal article" date="2019" name="Genome Biol. Evol.">
        <title>Insights into the evolution of the New World diploid cottons (Gossypium, subgenus Houzingenia) based on genome sequencing.</title>
        <authorList>
            <person name="Grover C.E."/>
            <person name="Arick M.A. 2nd"/>
            <person name="Thrash A."/>
            <person name="Conover J.L."/>
            <person name="Sanders W.S."/>
            <person name="Peterson D.G."/>
            <person name="Frelichowski J.E."/>
            <person name="Scheffler J.A."/>
            <person name="Scheffler B.E."/>
            <person name="Wendel J.F."/>
        </authorList>
    </citation>
    <scope>NUCLEOTIDE SEQUENCE [LARGE SCALE GENOMIC DNA]</scope>
    <source>
        <strain evidence="7">1</strain>
        <tissue evidence="7">Leaf</tissue>
    </source>
</reference>
<organism evidence="7 8">
    <name type="scientific">Gossypium schwendimanii</name>
    <name type="common">Cotton</name>
    <dbReference type="NCBI Taxonomy" id="34291"/>
    <lineage>
        <taxon>Eukaryota</taxon>
        <taxon>Viridiplantae</taxon>
        <taxon>Streptophyta</taxon>
        <taxon>Embryophyta</taxon>
        <taxon>Tracheophyta</taxon>
        <taxon>Spermatophyta</taxon>
        <taxon>Magnoliopsida</taxon>
        <taxon>eudicotyledons</taxon>
        <taxon>Gunneridae</taxon>
        <taxon>Pentapetalae</taxon>
        <taxon>rosids</taxon>
        <taxon>malvids</taxon>
        <taxon>Malvales</taxon>
        <taxon>Malvaceae</taxon>
        <taxon>Malvoideae</taxon>
        <taxon>Gossypium</taxon>
    </lineage>
</organism>
<dbReference type="InterPro" id="IPR007603">
    <property type="entry name" value="Choline_transptr-like"/>
</dbReference>
<comment type="caution">
    <text evidence="7">The sequence shown here is derived from an EMBL/GenBank/DDBJ whole genome shotgun (WGS) entry which is preliminary data.</text>
</comment>
<dbReference type="PANTHER" id="PTHR12385">
    <property type="entry name" value="CHOLINE TRANSPORTER-LIKE (SLC FAMILY 44)"/>
    <property type="match status" value="1"/>
</dbReference>
<dbReference type="PANTHER" id="PTHR12385:SF4">
    <property type="entry name" value="PROTEIN PNS1"/>
    <property type="match status" value="1"/>
</dbReference>
<name>A0A7J9LSC1_GOSSC</name>
<comment type="caution">
    <text evidence="6">Lacks conserved residue(s) required for the propagation of feature annotation.</text>
</comment>
<dbReference type="Proteomes" id="UP000593576">
    <property type="component" value="Unassembled WGS sequence"/>
</dbReference>
<feature type="transmembrane region" description="Helical" evidence="6">
    <location>
        <begin position="82"/>
        <end position="100"/>
    </location>
</feature>
<gene>
    <name evidence="7" type="ORF">Goshw_000286</name>
</gene>
<feature type="transmembrane region" description="Helical" evidence="6">
    <location>
        <begin position="222"/>
        <end position="246"/>
    </location>
</feature>
<proteinExistence type="inferred from homology"/>
<evidence type="ECO:0000256" key="3">
    <source>
        <dbReference type="ARBA" id="ARBA00022692"/>
    </source>
</evidence>
<evidence type="ECO:0000256" key="6">
    <source>
        <dbReference type="RuleBase" id="RU368066"/>
    </source>
</evidence>
<evidence type="ECO:0000256" key="1">
    <source>
        <dbReference type="ARBA" id="ARBA00004141"/>
    </source>
</evidence>
<protein>
    <recommendedName>
        <fullName evidence="6">Choline transporter-like protein</fullName>
    </recommendedName>
</protein>
<feature type="transmembrane region" description="Helical" evidence="6">
    <location>
        <begin position="27"/>
        <end position="49"/>
    </location>
</feature>